<dbReference type="EMBL" id="CP050253">
    <property type="protein sequence ID" value="QIQ20732.1"/>
    <property type="molecule type" value="Genomic_DNA"/>
</dbReference>
<dbReference type="PROSITE" id="PS50949">
    <property type="entry name" value="HTH_GNTR"/>
    <property type="match status" value="1"/>
</dbReference>
<evidence type="ECO:0000256" key="3">
    <source>
        <dbReference type="ARBA" id="ARBA00023163"/>
    </source>
</evidence>
<evidence type="ECO:0000256" key="2">
    <source>
        <dbReference type="ARBA" id="ARBA00023125"/>
    </source>
</evidence>
<protein>
    <submittedName>
        <fullName evidence="5">GntR family transcriptional regulator</fullName>
    </submittedName>
</protein>
<dbReference type="InterPro" id="IPR011663">
    <property type="entry name" value="UTRA"/>
</dbReference>
<dbReference type="InterPro" id="IPR050679">
    <property type="entry name" value="Bact_HTH_transcr_reg"/>
</dbReference>
<organism evidence="5 6">
    <name type="scientific">Zophobihabitans entericus</name>
    <dbReference type="NCBI Taxonomy" id="1635327"/>
    <lineage>
        <taxon>Bacteria</taxon>
        <taxon>Pseudomonadati</taxon>
        <taxon>Pseudomonadota</taxon>
        <taxon>Gammaproteobacteria</taxon>
        <taxon>Orbales</taxon>
        <taxon>Orbaceae</taxon>
        <taxon>Zophobihabitans</taxon>
    </lineage>
</organism>
<dbReference type="Gene3D" id="1.10.10.10">
    <property type="entry name" value="Winged helix-like DNA-binding domain superfamily/Winged helix DNA-binding domain"/>
    <property type="match status" value="1"/>
</dbReference>
<dbReference type="AlphaFoldDB" id="A0A6G9IA76"/>
<dbReference type="Gene3D" id="3.40.1410.10">
    <property type="entry name" value="Chorismate lyase-like"/>
    <property type="match status" value="1"/>
</dbReference>
<dbReference type="GO" id="GO:0045892">
    <property type="term" value="P:negative regulation of DNA-templated transcription"/>
    <property type="evidence" value="ECO:0007669"/>
    <property type="project" value="TreeGrafter"/>
</dbReference>
<evidence type="ECO:0000259" key="4">
    <source>
        <dbReference type="PROSITE" id="PS50949"/>
    </source>
</evidence>
<dbReference type="PANTHER" id="PTHR44846">
    <property type="entry name" value="MANNOSYL-D-GLYCERATE TRANSPORT/METABOLISM SYSTEM REPRESSOR MNGR-RELATED"/>
    <property type="match status" value="1"/>
</dbReference>
<keyword evidence="3" id="KW-0804">Transcription</keyword>
<gene>
    <name evidence="5" type="ORF">IPMB12_02970</name>
</gene>
<proteinExistence type="predicted"/>
<name>A0A6G9IA76_9GAMM</name>
<dbReference type="GO" id="GO:0003677">
    <property type="term" value="F:DNA binding"/>
    <property type="evidence" value="ECO:0007669"/>
    <property type="project" value="UniProtKB-KW"/>
</dbReference>
<dbReference type="GO" id="GO:0003700">
    <property type="term" value="F:DNA-binding transcription factor activity"/>
    <property type="evidence" value="ECO:0007669"/>
    <property type="project" value="InterPro"/>
</dbReference>
<dbReference type="InterPro" id="IPR036388">
    <property type="entry name" value="WH-like_DNA-bd_sf"/>
</dbReference>
<reference evidence="5 6" key="1">
    <citation type="submission" date="2020-03" db="EMBL/GenBank/DDBJ databases">
        <title>Complete genome sequence of Orbus sp. IPMB12 (BCRC 80908).</title>
        <authorList>
            <person name="Lo W.-S."/>
            <person name="Chang T.-H."/>
            <person name="Kuo C.-H."/>
        </authorList>
    </citation>
    <scope>NUCLEOTIDE SEQUENCE [LARGE SCALE GENOMIC DNA]</scope>
    <source>
        <strain evidence="5 6">IPMB12</strain>
    </source>
</reference>
<dbReference type="SUPFAM" id="SSF64288">
    <property type="entry name" value="Chorismate lyase-like"/>
    <property type="match status" value="1"/>
</dbReference>
<dbReference type="Pfam" id="PF07702">
    <property type="entry name" value="UTRA"/>
    <property type="match status" value="1"/>
</dbReference>
<dbReference type="CDD" id="cd07377">
    <property type="entry name" value="WHTH_GntR"/>
    <property type="match status" value="1"/>
</dbReference>
<dbReference type="InterPro" id="IPR028978">
    <property type="entry name" value="Chorismate_lyase_/UTRA_dom_sf"/>
</dbReference>
<dbReference type="PRINTS" id="PR00035">
    <property type="entry name" value="HTHGNTR"/>
</dbReference>
<keyword evidence="6" id="KW-1185">Reference proteome</keyword>
<evidence type="ECO:0000256" key="1">
    <source>
        <dbReference type="ARBA" id="ARBA00023015"/>
    </source>
</evidence>
<evidence type="ECO:0000313" key="5">
    <source>
        <dbReference type="EMBL" id="QIQ20732.1"/>
    </source>
</evidence>
<dbReference type="InterPro" id="IPR000524">
    <property type="entry name" value="Tscrpt_reg_HTH_GntR"/>
</dbReference>
<dbReference type="PANTHER" id="PTHR44846:SF1">
    <property type="entry name" value="MANNOSYL-D-GLYCERATE TRANSPORT_METABOLISM SYSTEM REPRESSOR MNGR-RELATED"/>
    <property type="match status" value="1"/>
</dbReference>
<dbReference type="Pfam" id="PF00392">
    <property type="entry name" value="GntR"/>
    <property type="match status" value="1"/>
</dbReference>
<dbReference type="SMART" id="SM00866">
    <property type="entry name" value="UTRA"/>
    <property type="match status" value="1"/>
</dbReference>
<dbReference type="KEGG" id="orb:IPMB12_02970"/>
<dbReference type="FunCoup" id="A0A6G9IA76">
    <property type="interactions" value="21"/>
</dbReference>
<keyword evidence="2" id="KW-0238">DNA-binding</keyword>
<dbReference type="InParanoid" id="A0A6G9IA76"/>
<dbReference type="InterPro" id="IPR036390">
    <property type="entry name" value="WH_DNA-bd_sf"/>
</dbReference>
<accession>A0A6G9IA76</accession>
<dbReference type="Proteomes" id="UP000501168">
    <property type="component" value="Chromosome"/>
</dbReference>
<dbReference type="SUPFAM" id="SSF46785">
    <property type="entry name" value="Winged helix' DNA-binding domain"/>
    <property type="match status" value="1"/>
</dbReference>
<keyword evidence="1" id="KW-0805">Transcription regulation</keyword>
<dbReference type="RefSeq" id="WP_166914807.1">
    <property type="nucleotide sequence ID" value="NZ_CP050253.1"/>
</dbReference>
<evidence type="ECO:0000313" key="6">
    <source>
        <dbReference type="Proteomes" id="UP000501168"/>
    </source>
</evidence>
<dbReference type="SMART" id="SM00345">
    <property type="entry name" value="HTH_GNTR"/>
    <property type="match status" value="1"/>
</dbReference>
<feature type="domain" description="HTH gntR-type" evidence="4">
    <location>
        <begin position="17"/>
        <end position="84"/>
    </location>
</feature>
<sequence>MNNLKKLIQASPFVSGSPLYLQLARLLEDGIRNKVFSSGFLPPEREIAKALSISRVTVCKSLEVLAKKKLIERQQGVGTRIIFHIDYSLTHTQGFTAQIGSQGDVASTRWLVREKHKIDERMAEYIHLPVGTLVAYLKRVRLVNGSPTSLESTHIPLKYLPEPELLEGSLYKSWEDKGFLVKKKSYRLRAIACDEELASLLNVSLGTPIMKTIDTSWSNFDEIMEVSETFVLGEYYEYKFETQ</sequence>